<evidence type="ECO:0000313" key="2">
    <source>
        <dbReference type="EMBL" id="MBC8576445.1"/>
    </source>
</evidence>
<feature type="transmembrane region" description="Helical" evidence="1">
    <location>
        <begin position="45"/>
        <end position="62"/>
    </location>
</feature>
<sequence>MTSNAMLFILIAVTIAFSTFFYMLKKMPELDYMDDEERRKYRKNLWIAVLVGWIFTILALISD</sequence>
<keyword evidence="1" id="KW-1133">Transmembrane helix</keyword>
<proteinExistence type="predicted"/>
<comment type="caution">
    <text evidence="2">The sequence shown here is derived from an EMBL/GenBank/DDBJ whole genome shotgun (WGS) entry which is preliminary data.</text>
</comment>
<gene>
    <name evidence="2" type="ORF">H8717_08510</name>
</gene>
<keyword evidence="1" id="KW-0812">Transmembrane</keyword>
<accession>A0ABR7NJQ8</accession>
<keyword evidence="1" id="KW-0472">Membrane</keyword>
<evidence type="ECO:0000256" key="1">
    <source>
        <dbReference type="SAM" id="Phobius"/>
    </source>
</evidence>
<protein>
    <submittedName>
        <fullName evidence="2">Uncharacterized protein</fullName>
    </submittedName>
</protein>
<evidence type="ECO:0000313" key="3">
    <source>
        <dbReference type="Proteomes" id="UP000658131"/>
    </source>
</evidence>
<dbReference type="EMBL" id="JACRTB010000011">
    <property type="protein sequence ID" value="MBC8576445.1"/>
    <property type="molecule type" value="Genomic_DNA"/>
</dbReference>
<dbReference type="RefSeq" id="WP_262399969.1">
    <property type="nucleotide sequence ID" value="NZ_JACRTB010000011.1"/>
</dbReference>
<dbReference type="Proteomes" id="UP000658131">
    <property type="component" value="Unassembled WGS sequence"/>
</dbReference>
<organism evidence="2 3">
    <name type="scientific">Yanshouia hominis</name>
    <dbReference type="NCBI Taxonomy" id="2763673"/>
    <lineage>
        <taxon>Bacteria</taxon>
        <taxon>Bacillati</taxon>
        <taxon>Bacillota</taxon>
        <taxon>Clostridia</taxon>
        <taxon>Eubacteriales</taxon>
        <taxon>Oscillospiraceae</taxon>
        <taxon>Yanshouia</taxon>
    </lineage>
</organism>
<keyword evidence="3" id="KW-1185">Reference proteome</keyword>
<name>A0ABR7NJQ8_9FIRM</name>
<reference evidence="2 3" key="1">
    <citation type="submission" date="2020-08" db="EMBL/GenBank/DDBJ databases">
        <title>Genome public.</title>
        <authorList>
            <person name="Liu C."/>
            <person name="Sun Q."/>
        </authorList>
    </citation>
    <scope>NUCLEOTIDE SEQUENCE [LARGE SCALE GENOMIC DNA]</scope>
    <source>
        <strain evidence="2 3">BX1</strain>
    </source>
</reference>
<feature type="transmembrane region" description="Helical" evidence="1">
    <location>
        <begin position="6"/>
        <end position="24"/>
    </location>
</feature>